<gene>
    <name evidence="1" type="ORF">GCM10007916_00110</name>
</gene>
<sequence>MANCPKVKSGIFIVSKDEDLRFGFTKKGTIWAQNRFCAQMNFSDEKNLCKNRFRIDKYSLKFSLDSFES</sequence>
<comment type="caution">
    <text evidence="1">The sequence shown here is derived from an EMBL/GenBank/DDBJ whole genome shotgun (WGS) entry which is preliminary data.</text>
</comment>
<dbReference type="Proteomes" id="UP001157353">
    <property type="component" value="Unassembled WGS sequence"/>
</dbReference>
<name>A0ABQ6DV65_9GAMM</name>
<keyword evidence="2" id="KW-1185">Reference proteome</keyword>
<organism evidence="1 2">
    <name type="scientific">Psychromonas marina</name>
    <dbReference type="NCBI Taxonomy" id="88364"/>
    <lineage>
        <taxon>Bacteria</taxon>
        <taxon>Pseudomonadati</taxon>
        <taxon>Pseudomonadota</taxon>
        <taxon>Gammaproteobacteria</taxon>
        <taxon>Alteromonadales</taxon>
        <taxon>Psychromonadaceae</taxon>
        <taxon>Psychromonas</taxon>
    </lineage>
</organism>
<evidence type="ECO:0000313" key="2">
    <source>
        <dbReference type="Proteomes" id="UP001157353"/>
    </source>
</evidence>
<proteinExistence type="predicted"/>
<evidence type="ECO:0000313" key="1">
    <source>
        <dbReference type="EMBL" id="GLS88944.1"/>
    </source>
</evidence>
<reference evidence="2" key="1">
    <citation type="journal article" date="2019" name="Int. J. Syst. Evol. Microbiol.">
        <title>The Global Catalogue of Microorganisms (GCM) 10K type strain sequencing project: providing services to taxonomists for standard genome sequencing and annotation.</title>
        <authorList>
            <consortium name="The Broad Institute Genomics Platform"/>
            <consortium name="The Broad Institute Genome Sequencing Center for Infectious Disease"/>
            <person name="Wu L."/>
            <person name="Ma J."/>
        </authorList>
    </citation>
    <scope>NUCLEOTIDE SEQUENCE [LARGE SCALE GENOMIC DNA]</scope>
    <source>
        <strain evidence="2">NBRC 103166</strain>
    </source>
</reference>
<accession>A0ABQ6DV65</accession>
<protein>
    <submittedName>
        <fullName evidence="1">Uncharacterized protein</fullName>
    </submittedName>
</protein>
<dbReference type="EMBL" id="BSPQ01000001">
    <property type="protein sequence ID" value="GLS88944.1"/>
    <property type="molecule type" value="Genomic_DNA"/>
</dbReference>